<proteinExistence type="predicted"/>
<organism evidence="1 2">
    <name type="scientific">Ziziphus jujuba</name>
    <name type="common">Chinese jujube</name>
    <name type="synonym">Ziziphus sativa</name>
    <dbReference type="NCBI Taxonomy" id="326968"/>
    <lineage>
        <taxon>Eukaryota</taxon>
        <taxon>Viridiplantae</taxon>
        <taxon>Streptophyta</taxon>
        <taxon>Embryophyta</taxon>
        <taxon>Tracheophyta</taxon>
        <taxon>Spermatophyta</taxon>
        <taxon>Magnoliopsida</taxon>
        <taxon>eudicotyledons</taxon>
        <taxon>Gunneridae</taxon>
        <taxon>Pentapetalae</taxon>
        <taxon>rosids</taxon>
        <taxon>fabids</taxon>
        <taxon>Rosales</taxon>
        <taxon>Rhamnaceae</taxon>
        <taxon>Paliureae</taxon>
        <taxon>Ziziphus</taxon>
    </lineage>
</organism>
<evidence type="ECO:0000313" key="2">
    <source>
        <dbReference type="RefSeq" id="XP_060671821.1"/>
    </source>
</evidence>
<sequence>MTQLKAHKERKIKKSKANACLFSVVSSTIFTRIMNLQSTKAIWDYLKNEYQGNKRTKNMQVLDLIREFEMLKMKETETIKDYSDKLLGILNKVRLLGKDFSDEGITQKILVTLPEKYESKISSLEESKDLSSISLAKLVNALQAQKQRRMMRKEESVEDAFQAKA</sequence>
<dbReference type="Pfam" id="PF14223">
    <property type="entry name" value="Retrotran_gag_2"/>
    <property type="match status" value="1"/>
</dbReference>
<dbReference type="RefSeq" id="XP_060671821.1">
    <property type="nucleotide sequence ID" value="XM_060815838.1"/>
</dbReference>
<dbReference type="GeneID" id="132803257"/>
<evidence type="ECO:0000313" key="1">
    <source>
        <dbReference type="Proteomes" id="UP001652623"/>
    </source>
</evidence>
<dbReference type="PANTHER" id="PTHR35317">
    <property type="entry name" value="OS04G0629600 PROTEIN"/>
    <property type="match status" value="1"/>
</dbReference>
<reference evidence="2" key="1">
    <citation type="submission" date="2025-08" db="UniProtKB">
        <authorList>
            <consortium name="RefSeq"/>
        </authorList>
    </citation>
    <scope>IDENTIFICATION</scope>
    <source>
        <tissue evidence="2">Seedling</tissue>
    </source>
</reference>
<dbReference type="Proteomes" id="UP001652623">
    <property type="component" value="Chromosome 3"/>
</dbReference>
<gene>
    <name evidence="2" type="primary">LOC132803257</name>
</gene>
<protein>
    <submittedName>
        <fullName evidence="2">Uncharacterized protein LOC132803257</fullName>
    </submittedName>
</protein>
<name>A0ABM4A518_ZIZJJ</name>
<keyword evidence="1" id="KW-1185">Reference proteome</keyword>
<dbReference type="PANTHER" id="PTHR35317:SF11">
    <property type="entry name" value="CCHC-TYPE DOMAIN-CONTAINING PROTEIN"/>
    <property type="match status" value="1"/>
</dbReference>
<accession>A0ABM4A518</accession>